<dbReference type="InterPro" id="IPR011035">
    <property type="entry name" value="Ribosomal_bL25/Gln-tRNA_synth"/>
</dbReference>
<dbReference type="Pfam" id="PF14693">
    <property type="entry name" value="Ribosomal_TL5_C"/>
    <property type="match status" value="1"/>
</dbReference>
<accession>A0A895XLD4</accession>
<dbReference type="InterPro" id="IPR020056">
    <property type="entry name" value="Rbsml_bL25/Gln-tRNA_synth_N"/>
</dbReference>
<dbReference type="InterPro" id="IPR020930">
    <property type="entry name" value="Ribosomal_uL5_bac-type"/>
</dbReference>
<feature type="region of interest" description="Disordered" evidence="6">
    <location>
        <begin position="177"/>
        <end position="202"/>
    </location>
</feature>
<dbReference type="Proteomes" id="UP000662939">
    <property type="component" value="Chromosome"/>
</dbReference>
<dbReference type="KEGG" id="nav:JQS30_04290"/>
<dbReference type="Pfam" id="PF01386">
    <property type="entry name" value="Ribosomal_L25p"/>
    <property type="match status" value="1"/>
</dbReference>
<keyword evidence="4 5" id="KW-0687">Ribonucleoprotein</keyword>
<evidence type="ECO:0000256" key="2">
    <source>
        <dbReference type="ARBA" id="ARBA00022884"/>
    </source>
</evidence>
<dbReference type="CDD" id="cd00495">
    <property type="entry name" value="Ribosomal_L25_TL5_CTC"/>
    <property type="match status" value="1"/>
</dbReference>
<dbReference type="Gene3D" id="2.40.240.10">
    <property type="entry name" value="Ribosomal Protein L25, Chain P"/>
    <property type="match status" value="1"/>
</dbReference>
<comment type="similarity">
    <text evidence="5">Belongs to the bacterial ribosomal protein bL25 family. CTC subfamily.</text>
</comment>
<evidence type="ECO:0000313" key="9">
    <source>
        <dbReference type="EMBL" id="QSB06144.1"/>
    </source>
</evidence>
<evidence type="ECO:0000313" key="10">
    <source>
        <dbReference type="Proteomes" id="UP000662939"/>
    </source>
</evidence>
<keyword evidence="1 5" id="KW-0699">rRNA-binding</keyword>
<keyword evidence="10" id="KW-1185">Reference proteome</keyword>
<dbReference type="SUPFAM" id="SSF50715">
    <property type="entry name" value="Ribosomal protein L25-like"/>
    <property type="match status" value="1"/>
</dbReference>
<dbReference type="EMBL" id="CP070496">
    <property type="protein sequence ID" value="QSB06144.1"/>
    <property type="molecule type" value="Genomic_DNA"/>
</dbReference>
<feature type="region of interest" description="Disordered" evidence="6">
    <location>
        <begin position="1"/>
        <end position="22"/>
    </location>
</feature>
<dbReference type="NCBIfam" id="TIGR00731">
    <property type="entry name" value="bL25_bact_ctc"/>
    <property type="match status" value="1"/>
</dbReference>
<dbReference type="GO" id="GO:0006412">
    <property type="term" value="P:translation"/>
    <property type="evidence" value="ECO:0007669"/>
    <property type="project" value="UniProtKB-UniRule"/>
</dbReference>
<dbReference type="InterPro" id="IPR001021">
    <property type="entry name" value="Ribosomal_bL25_long"/>
</dbReference>
<dbReference type="InterPro" id="IPR037121">
    <property type="entry name" value="Ribosomal_bL25_C"/>
</dbReference>
<dbReference type="Gene3D" id="2.170.120.20">
    <property type="entry name" value="Ribosomal protein L25, beta domain"/>
    <property type="match status" value="1"/>
</dbReference>
<protein>
    <recommendedName>
        <fullName evidence="5">Large ribosomal subunit protein bL25</fullName>
    </recommendedName>
    <alternativeName>
        <fullName evidence="5">General stress protein CTC</fullName>
    </alternativeName>
</protein>
<dbReference type="GO" id="GO:0022625">
    <property type="term" value="C:cytosolic large ribosomal subunit"/>
    <property type="evidence" value="ECO:0007669"/>
    <property type="project" value="TreeGrafter"/>
</dbReference>
<reference evidence="9" key="1">
    <citation type="submission" date="2021-02" db="EMBL/GenBank/DDBJ databases">
        <title>Natronoglycomyces albus gen. nov., sp. nov, a haloalkaliphilic actinobacterium from a soda solonchak soil.</title>
        <authorList>
            <person name="Sorokin D.Y."/>
            <person name="Khijniak T.V."/>
            <person name="Zakharycheva A.P."/>
            <person name="Boueva O.V."/>
            <person name="Ariskina E.V."/>
            <person name="Hahnke R.L."/>
            <person name="Bunk B."/>
            <person name="Sproer C."/>
            <person name="Schumann P."/>
            <person name="Evtushenko L.I."/>
            <person name="Kublanov I.V."/>
        </authorList>
    </citation>
    <scope>NUCLEOTIDE SEQUENCE</scope>
    <source>
        <strain evidence="9">DSM 106290</strain>
    </source>
</reference>
<dbReference type="PANTHER" id="PTHR33284:SF1">
    <property type="entry name" value="RIBOSOMAL PROTEIN L25_GLN-TRNA SYNTHETASE, ANTI-CODON-BINDING DOMAIN-CONTAINING PROTEIN"/>
    <property type="match status" value="1"/>
</dbReference>
<comment type="function">
    <text evidence="5">This is one of the proteins that binds to the 5S RNA in the ribosome where it forms part of the central protuberance.</text>
</comment>
<evidence type="ECO:0000256" key="6">
    <source>
        <dbReference type="SAM" id="MobiDB-lite"/>
    </source>
</evidence>
<dbReference type="HAMAP" id="MF_01334">
    <property type="entry name" value="Ribosomal_bL25_CTC"/>
    <property type="match status" value="1"/>
</dbReference>
<evidence type="ECO:0000256" key="3">
    <source>
        <dbReference type="ARBA" id="ARBA00022980"/>
    </source>
</evidence>
<feature type="compositionally biased region" description="Acidic residues" evidence="6">
    <location>
        <begin position="185"/>
        <end position="202"/>
    </location>
</feature>
<dbReference type="RefSeq" id="WP_213172155.1">
    <property type="nucleotide sequence ID" value="NZ_CP070496.1"/>
</dbReference>
<feature type="domain" description="Large ribosomal subunit protein bL25 beta" evidence="8">
    <location>
        <begin position="101"/>
        <end position="181"/>
    </location>
</feature>
<feature type="domain" description="Large ribosomal subunit protein bL25 L25" evidence="7">
    <location>
        <begin position="6"/>
        <end position="93"/>
    </location>
</feature>
<evidence type="ECO:0000259" key="8">
    <source>
        <dbReference type="Pfam" id="PF14693"/>
    </source>
</evidence>
<organism evidence="9 10">
    <name type="scientific">Natronoglycomyces albus</name>
    <dbReference type="NCBI Taxonomy" id="2811108"/>
    <lineage>
        <taxon>Bacteria</taxon>
        <taxon>Bacillati</taxon>
        <taxon>Actinomycetota</taxon>
        <taxon>Actinomycetes</taxon>
        <taxon>Glycomycetales</taxon>
        <taxon>Glycomycetaceae</taxon>
        <taxon>Natronoglycomyces</taxon>
    </lineage>
</organism>
<dbReference type="GO" id="GO:0008097">
    <property type="term" value="F:5S rRNA binding"/>
    <property type="evidence" value="ECO:0007669"/>
    <property type="project" value="InterPro"/>
</dbReference>
<evidence type="ECO:0000256" key="5">
    <source>
        <dbReference type="HAMAP-Rule" id="MF_01334"/>
    </source>
</evidence>
<evidence type="ECO:0000256" key="1">
    <source>
        <dbReference type="ARBA" id="ARBA00022730"/>
    </source>
</evidence>
<feature type="compositionally biased region" description="Basic and acidic residues" evidence="6">
    <location>
        <begin position="1"/>
        <end position="14"/>
    </location>
</feature>
<sequence>MSEVRISAEPRTEFGKGGARRTRRAGKIPAVVYGHGEKPRHISLPALGFASIIRNYGMNQVIQLEVTDGSKEMVFPKSVQRDVLKDNITHADLLLVRRGEKLTTEVPLEYTGEVQKGGLPMYSMDSLSVEVDVLNIPDSIEISIDGLAIGSNLHASDVTLPEGIVLMGDPDAVLVAVSEPRAEEEASAEGDEEGDEATDSEG</sequence>
<gene>
    <name evidence="5" type="primary">rplY</name>
    <name evidence="5" type="synonym">ctc</name>
    <name evidence="9" type="ORF">JQS30_04290</name>
</gene>
<dbReference type="AlphaFoldDB" id="A0A895XLD4"/>
<proteinExistence type="inferred from homology"/>
<dbReference type="InterPro" id="IPR029751">
    <property type="entry name" value="Ribosomal_L25_dom"/>
</dbReference>
<comment type="subunit">
    <text evidence="5">Part of the 50S ribosomal subunit; part of the 5S rRNA/L5/L18/L25 subcomplex. Contacts the 5S rRNA. Binds to the 5S rRNA independently of L5 and L18.</text>
</comment>
<dbReference type="GO" id="GO:0003735">
    <property type="term" value="F:structural constituent of ribosome"/>
    <property type="evidence" value="ECO:0007669"/>
    <property type="project" value="InterPro"/>
</dbReference>
<dbReference type="InterPro" id="IPR020057">
    <property type="entry name" value="Ribosomal_bL25_b-dom"/>
</dbReference>
<dbReference type="PANTHER" id="PTHR33284">
    <property type="entry name" value="RIBOSOMAL PROTEIN L25/GLN-TRNA SYNTHETASE, ANTI-CODON-BINDING DOMAIN-CONTAINING PROTEIN"/>
    <property type="match status" value="1"/>
</dbReference>
<name>A0A895XLD4_9ACTN</name>
<keyword evidence="2 5" id="KW-0694">RNA-binding</keyword>
<dbReference type="NCBIfam" id="NF004131">
    <property type="entry name" value="PRK05618.2-1"/>
    <property type="match status" value="1"/>
</dbReference>
<evidence type="ECO:0000259" key="7">
    <source>
        <dbReference type="Pfam" id="PF01386"/>
    </source>
</evidence>
<evidence type="ECO:0000256" key="4">
    <source>
        <dbReference type="ARBA" id="ARBA00023274"/>
    </source>
</evidence>
<keyword evidence="3 5" id="KW-0689">Ribosomal protein</keyword>